<reference evidence="1" key="1">
    <citation type="journal article" date="2020" name="mSystems">
        <title>Genome- and Community-Level Interaction Insights into Carbon Utilization and Element Cycling Functions of Hydrothermarchaeota in Hydrothermal Sediment.</title>
        <authorList>
            <person name="Zhou Z."/>
            <person name="Liu Y."/>
            <person name="Xu W."/>
            <person name="Pan J."/>
            <person name="Luo Z.H."/>
            <person name="Li M."/>
        </authorList>
    </citation>
    <scope>NUCLEOTIDE SEQUENCE [LARGE SCALE GENOMIC DNA]</scope>
    <source>
        <strain evidence="2">SpSt-622</strain>
        <strain evidence="1">SpSt-648</strain>
    </source>
</reference>
<name>A0A7C4NPA2_STAMA</name>
<evidence type="ECO:0000313" key="2">
    <source>
        <dbReference type="EMBL" id="HGU65001.1"/>
    </source>
</evidence>
<organism evidence="1">
    <name type="scientific">Staphylothermus marinus</name>
    <dbReference type="NCBI Taxonomy" id="2280"/>
    <lineage>
        <taxon>Archaea</taxon>
        <taxon>Thermoproteota</taxon>
        <taxon>Thermoprotei</taxon>
        <taxon>Desulfurococcales</taxon>
        <taxon>Desulfurococcaceae</taxon>
        <taxon>Staphylothermus</taxon>
    </lineage>
</organism>
<dbReference type="EMBL" id="DTAN01000085">
    <property type="protein sequence ID" value="HGU65001.1"/>
    <property type="molecule type" value="Genomic_DNA"/>
</dbReference>
<dbReference type="AlphaFoldDB" id="A0A7C4NPA2"/>
<accession>A0A7C4NPA2</accession>
<protein>
    <submittedName>
        <fullName evidence="1">DUF2153 domain-containing protein</fullName>
    </submittedName>
</protein>
<dbReference type="EMBL" id="DTBP01000010">
    <property type="protein sequence ID" value="HGQ73590.1"/>
    <property type="molecule type" value="Genomic_DNA"/>
</dbReference>
<proteinExistence type="predicted"/>
<sequence length="133" mass="15986">MSRLFPNLESWIKKQYEIMETFKKAEENFENFDRLELILLARMAFQHVIKTFEAFDQWLREPVVTTHMPRELLIDLWVKLRNILYETIELDVEHTSKFYDHVKKLEMEGKINPIFYIEKPSGKTTRSGMSTAI</sequence>
<comment type="caution">
    <text evidence="1">The sequence shown here is derived from an EMBL/GenBank/DDBJ whole genome shotgun (WGS) entry which is preliminary data.</text>
</comment>
<gene>
    <name evidence="2" type="ORF">ENT92_02135</name>
    <name evidence="1" type="ORF">ENU20_00725</name>
</gene>
<dbReference type="Pfam" id="PF09921">
    <property type="entry name" value="DUF2153"/>
    <property type="match status" value="1"/>
</dbReference>
<dbReference type="InterPro" id="IPR014450">
    <property type="entry name" value="UCP008210"/>
</dbReference>
<evidence type="ECO:0000313" key="1">
    <source>
        <dbReference type="EMBL" id="HGQ73590.1"/>
    </source>
</evidence>